<feature type="chain" id="PRO_5046142362" description="DUF3887 domain-containing protein" evidence="1">
    <location>
        <begin position="23"/>
        <end position="149"/>
    </location>
</feature>
<name>A0ABN6EWA2_9BACT</name>
<evidence type="ECO:0000256" key="1">
    <source>
        <dbReference type="SAM" id="SignalP"/>
    </source>
</evidence>
<sequence length="149" mass="16698">MRAALFMSLCLVLILAASPAPAAQGLQPPSGWQQANSGPAGQAEQFLDLMVKGQLDEAFKSLLGKNPGDSLDKLKFEVFSMYKKNGKPVGYDKVMEQNAGKSLLKLRYILLFKSKPVMFDFYYYNPTGQGWKLRTFSYQGKDVKKIFQQ</sequence>
<dbReference type="RefSeq" id="WP_229591379.1">
    <property type="nucleotide sequence ID" value="NZ_AP024485.1"/>
</dbReference>
<evidence type="ECO:0000313" key="2">
    <source>
        <dbReference type="EMBL" id="BCS89406.1"/>
    </source>
</evidence>
<feature type="signal peptide" evidence="1">
    <location>
        <begin position="1"/>
        <end position="22"/>
    </location>
</feature>
<protein>
    <recommendedName>
        <fullName evidence="4">DUF3887 domain-containing protein</fullName>
    </recommendedName>
</protein>
<dbReference type="Proteomes" id="UP001053296">
    <property type="component" value="Chromosome"/>
</dbReference>
<keyword evidence="1" id="KW-0732">Signal</keyword>
<dbReference type="EMBL" id="AP024485">
    <property type="protein sequence ID" value="BCS89406.1"/>
    <property type="molecule type" value="Genomic_DNA"/>
</dbReference>
<accession>A0ABN6EWA2</accession>
<keyword evidence="3" id="KW-1185">Reference proteome</keyword>
<organism evidence="2 3">
    <name type="scientific">Pseudodesulfovibrio sediminis</name>
    <dbReference type="NCBI Taxonomy" id="2810563"/>
    <lineage>
        <taxon>Bacteria</taxon>
        <taxon>Pseudomonadati</taxon>
        <taxon>Thermodesulfobacteriota</taxon>
        <taxon>Desulfovibrionia</taxon>
        <taxon>Desulfovibrionales</taxon>
        <taxon>Desulfovibrionaceae</taxon>
    </lineage>
</organism>
<evidence type="ECO:0008006" key="4">
    <source>
        <dbReference type="Google" id="ProtNLM"/>
    </source>
</evidence>
<proteinExistence type="predicted"/>
<gene>
    <name evidence="2" type="ORF">PSDVSF_26480</name>
</gene>
<evidence type="ECO:0000313" key="3">
    <source>
        <dbReference type="Proteomes" id="UP001053296"/>
    </source>
</evidence>
<reference evidence="2" key="1">
    <citation type="journal article" date="2022" name="Arch. Microbiol.">
        <title>Pseudodesulfovibrio sediminis sp. nov., a mesophilic and neutrophilic sulfate-reducing bacterium isolated from sediment of a brackish lake.</title>
        <authorList>
            <person name="Takahashi A."/>
            <person name="Kojima H."/>
            <person name="Watanabe M."/>
            <person name="Fukui M."/>
        </authorList>
    </citation>
    <scope>NUCLEOTIDE SEQUENCE</scope>
    <source>
        <strain evidence="2">SF6</strain>
    </source>
</reference>